<evidence type="ECO:0000256" key="3">
    <source>
        <dbReference type="ARBA" id="ARBA00023295"/>
    </source>
</evidence>
<sequence length="256" mass="28534">MHSRGFWGSMSPRIGLTRGWSFLGRSPFPVAFLLGSTTASGLVAVIFYWFVVSASRHTPDPALVGCRPDSEGSWSIGVFYGKSPFLLSPIKLVPWEQHGSTPPMGSVSFFAFLPGFILLYTFFLFSWNSWNHFSCQINETLIKETADAMVSTGLAKLGYQYVNIDDCWAEHDRDSQGYLVANGRTFPSGIKALAYYVHSKGLKLAIYSDAGYRTCNSEMPGSLGYEKKNAETFVAWGIDYLKYDNCNNGDLKPMER</sequence>
<comment type="caution">
    <text evidence="7">The sequence shown here is derived from an EMBL/GenBank/DDBJ whole genome shotgun (WGS) entry which is preliminary data.</text>
</comment>
<dbReference type="InterPro" id="IPR002241">
    <property type="entry name" value="Glyco_hydro_27"/>
</dbReference>
<evidence type="ECO:0000256" key="5">
    <source>
        <dbReference type="SAM" id="Phobius"/>
    </source>
</evidence>
<dbReference type="InterPro" id="IPR056442">
    <property type="entry name" value="GINT1_N"/>
</dbReference>
<keyword evidence="5" id="KW-0472">Membrane</keyword>
<dbReference type="PANTHER" id="PTHR11452">
    <property type="entry name" value="ALPHA-GALACTOSIDASE/ALPHA-N-ACETYLGALACTOSAMINIDASE"/>
    <property type="match status" value="1"/>
</dbReference>
<dbReference type="PRINTS" id="PR00740">
    <property type="entry name" value="GLHYDRLASE27"/>
</dbReference>
<dbReference type="GO" id="GO:0004557">
    <property type="term" value="F:alpha-galactosidase activity"/>
    <property type="evidence" value="ECO:0007669"/>
    <property type="project" value="UniProtKB-EC"/>
</dbReference>
<keyword evidence="4" id="KW-1015">Disulfide bond</keyword>
<name>A0A8J5LL55_ZINOF</name>
<keyword evidence="5" id="KW-1133">Transmembrane helix</keyword>
<dbReference type="PROSITE" id="PS00512">
    <property type="entry name" value="ALPHA_GALACTOSIDASE"/>
    <property type="match status" value="1"/>
</dbReference>
<evidence type="ECO:0000256" key="1">
    <source>
        <dbReference type="ARBA" id="ARBA00009743"/>
    </source>
</evidence>
<dbReference type="InterPro" id="IPR013785">
    <property type="entry name" value="Aldolase_TIM"/>
</dbReference>
<reference evidence="7 8" key="1">
    <citation type="submission" date="2020-08" db="EMBL/GenBank/DDBJ databases">
        <title>Plant Genome Project.</title>
        <authorList>
            <person name="Zhang R.-G."/>
        </authorList>
    </citation>
    <scope>NUCLEOTIDE SEQUENCE [LARGE SCALE GENOMIC DNA]</scope>
    <source>
        <tissue evidence="7">Rhizome</tissue>
    </source>
</reference>
<keyword evidence="8" id="KW-1185">Reference proteome</keyword>
<keyword evidence="5" id="KW-0812">Transmembrane</keyword>
<keyword evidence="2 4" id="KW-0378">Hydrolase</keyword>
<dbReference type="EC" id="3.2.1.22" evidence="4"/>
<dbReference type="CDD" id="cd14792">
    <property type="entry name" value="GH27"/>
    <property type="match status" value="1"/>
</dbReference>
<evidence type="ECO:0000256" key="4">
    <source>
        <dbReference type="RuleBase" id="RU361168"/>
    </source>
</evidence>
<keyword evidence="3 4" id="KW-0326">Glycosidase</keyword>
<protein>
    <recommendedName>
        <fullName evidence="4">Alpha-galactosidase</fullName>
        <ecNumber evidence="4">3.2.1.22</ecNumber>
    </recommendedName>
    <alternativeName>
        <fullName evidence="4">Melibiase</fullName>
    </alternativeName>
</protein>
<gene>
    <name evidence="7" type="ORF">ZIOFF_017207</name>
</gene>
<proteinExistence type="inferred from homology"/>
<dbReference type="SUPFAM" id="SSF51445">
    <property type="entry name" value="(Trans)glycosidases"/>
    <property type="match status" value="1"/>
</dbReference>
<dbReference type="Proteomes" id="UP000734854">
    <property type="component" value="Unassembled WGS sequence"/>
</dbReference>
<feature type="domain" description="Glucosamine inositolphosphorylceramide transferase 1 N-terminal" evidence="6">
    <location>
        <begin position="66"/>
        <end position="100"/>
    </location>
</feature>
<dbReference type="PANTHER" id="PTHR11452:SF85">
    <property type="entry name" value="ALPHA-GALACTOSIDASE"/>
    <property type="match status" value="1"/>
</dbReference>
<evidence type="ECO:0000256" key="2">
    <source>
        <dbReference type="ARBA" id="ARBA00022801"/>
    </source>
</evidence>
<dbReference type="Pfam" id="PF16499">
    <property type="entry name" value="Melibiase_2"/>
    <property type="match status" value="1"/>
</dbReference>
<comment type="catalytic activity">
    <reaction evidence="4">
        <text>Hydrolysis of terminal, non-reducing alpha-D-galactose residues in alpha-D-galactosides, including galactose oligosaccharides, galactomannans and galactolipids.</text>
        <dbReference type="EC" id="3.2.1.22"/>
    </reaction>
</comment>
<dbReference type="GO" id="GO:0009505">
    <property type="term" value="C:plant-type cell wall"/>
    <property type="evidence" value="ECO:0007669"/>
    <property type="project" value="TreeGrafter"/>
</dbReference>
<evidence type="ECO:0000313" key="7">
    <source>
        <dbReference type="EMBL" id="KAG6520169.1"/>
    </source>
</evidence>
<feature type="transmembrane region" description="Helical" evidence="5">
    <location>
        <begin position="28"/>
        <end position="51"/>
    </location>
</feature>
<accession>A0A8J5LL55</accession>
<feature type="transmembrane region" description="Helical" evidence="5">
    <location>
        <begin position="107"/>
        <end position="127"/>
    </location>
</feature>
<evidence type="ECO:0000259" key="6">
    <source>
        <dbReference type="Pfam" id="PF24793"/>
    </source>
</evidence>
<evidence type="ECO:0000313" key="8">
    <source>
        <dbReference type="Proteomes" id="UP000734854"/>
    </source>
</evidence>
<dbReference type="AlphaFoldDB" id="A0A8J5LL55"/>
<comment type="similarity">
    <text evidence="1 4">Belongs to the glycosyl hydrolase 27 family.</text>
</comment>
<dbReference type="Pfam" id="PF24793">
    <property type="entry name" value="GINT1_N"/>
    <property type="match status" value="1"/>
</dbReference>
<dbReference type="Gene3D" id="3.20.20.70">
    <property type="entry name" value="Aldolase class I"/>
    <property type="match status" value="1"/>
</dbReference>
<dbReference type="GO" id="GO:0005975">
    <property type="term" value="P:carbohydrate metabolic process"/>
    <property type="evidence" value="ECO:0007669"/>
    <property type="project" value="InterPro"/>
</dbReference>
<dbReference type="InterPro" id="IPR017853">
    <property type="entry name" value="GH"/>
</dbReference>
<dbReference type="EMBL" id="JACMSC010000005">
    <property type="protein sequence ID" value="KAG6520169.1"/>
    <property type="molecule type" value="Genomic_DNA"/>
</dbReference>
<dbReference type="InterPro" id="IPR000111">
    <property type="entry name" value="Glyco_hydro_27/36_CS"/>
</dbReference>
<organism evidence="7 8">
    <name type="scientific">Zingiber officinale</name>
    <name type="common">Ginger</name>
    <name type="synonym">Amomum zingiber</name>
    <dbReference type="NCBI Taxonomy" id="94328"/>
    <lineage>
        <taxon>Eukaryota</taxon>
        <taxon>Viridiplantae</taxon>
        <taxon>Streptophyta</taxon>
        <taxon>Embryophyta</taxon>
        <taxon>Tracheophyta</taxon>
        <taxon>Spermatophyta</taxon>
        <taxon>Magnoliopsida</taxon>
        <taxon>Liliopsida</taxon>
        <taxon>Zingiberales</taxon>
        <taxon>Zingiberaceae</taxon>
        <taxon>Zingiber</taxon>
    </lineage>
</organism>